<name>A0ACD1B9P1_9CLOT</name>
<gene>
    <name evidence="1" type="ORF">HH195_00075</name>
</gene>
<dbReference type="EMBL" id="CP051754">
    <property type="protein sequence ID" value="QPJ84425.1"/>
    <property type="molecule type" value="Genomic_DNA"/>
</dbReference>
<evidence type="ECO:0000313" key="1">
    <source>
        <dbReference type="EMBL" id="QPJ84425.1"/>
    </source>
</evidence>
<dbReference type="Proteomes" id="UP000594603">
    <property type="component" value="Chromosome"/>
</dbReference>
<keyword evidence="2" id="KW-1185">Reference proteome</keyword>
<sequence>MEDELFTSVVRLRGSKFHVVPVKSSKPVPHSKWIEFSKILSRLYVGVPTKIGSVVCRNILNTGIDIICTKNIDE</sequence>
<proteinExistence type="predicted"/>
<organism evidence="1 2">
    <name type="scientific">Candidatus Sarcina troglodytae</name>
    <dbReference type="NCBI Taxonomy" id="2726954"/>
    <lineage>
        <taxon>Bacteria</taxon>
        <taxon>Bacillati</taxon>
        <taxon>Bacillota</taxon>
        <taxon>Clostridia</taxon>
        <taxon>Eubacteriales</taxon>
        <taxon>Clostridiaceae</taxon>
        <taxon>Sarcina</taxon>
    </lineage>
</organism>
<accession>A0ACD1B9P1</accession>
<evidence type="ECO:0000313" key="2">
    <source>
        <dbReference type="Proteomes" id="UP000594603"/>
    </source>
</evidence>
<protein>
    <submittedName>
        <fullName evidence="1">DUF1667 domain-containing protein</fullName>
    </submittedName>
</protein>
<reference evidence="1" key="1">
    <citation type="submission" date="2020-04" db="EMBL/GenBank/DDBJ databases">
        <title>A novel bacterium ('Candidatus Sarcina troglodytae' sp. nov.) linked to a protracted, uniformly lethal epizootic among sanctuary western chimpanzees (Pan troglodytes verus) in Sierra Leone.</title>
        <authorList>
            <person name="Owens L.A."/>
            <person name="Colitti B."/>
            <person name="Hirji I."/>
            <person name="Pizaro A."/>
            <person name="Jaffe J.E."/>
            <person name="Moittie S."/>
            <person name="Bishop-Lilly K.A."/>
            <person name="Estrella L.A."/>
            <person name="Voegtly L.J."/>
            <person name="Kuhn J.H."/>
            <person name="Suen G."/>
            <person name="Deblois C.L."/>
            <person name="Dunn C."/>
            <person name="Juan-Salles C."/>
            <person name="Goldberg T.L."/>
        </authorList>
    </citation>
    <scope>NUCLEOTIDE SEQUENCE</scope>
    <source>
        <strain evidence="1">JB2</strain>
    </source>
</reference>